<dbReference type="InterPro" id="IPR046826">
    <property type="entry name" value="PDH_N"/>
</dbReference>
<dbReference type="EMBL" id="CP002873">
    <property type="protein sequence ID" value="AGA66305.1"/>
    <property type="molecule type" value="Genomic_DNA"/>
</dbReference>
<evidence type="ECO:0000313" key="3">
    <source>
        <dbReference type="EMBL" id="AGA66305.1"/>
    </source>
</evidence>
<dbReference type="PANTHER" id="PTHR21363:SF0">
    <property type="entry name" value="PREPHENATE DEHYDROGENASE [NADP(+)]"/>
    <property type="match status" value="1"/>
</dbReference>
<gene>
    <name evidence="3" type="ORF">BPP43_05245</name>
</gene>
<accession>A0A3B6VS26</accession>
<name>A0A3B6VS26_BRAPL</name>
<dbReference type="RefSeq" id="WP_015274348.1">
    <property type="nucleotide sequence ID" value="NC_019908.1"/>
</dbReference>
<dbReference type="PROSITE" id="PS51176">
    <property type="entry name" value="PDH_ADH"/>
    <property type="match status" value="1"/>
</dbReference>
<dbReference type="InterPro" id="IPR003099">
    <property type="entry name" value="Prephen_DH"/>
</dbReference>
<keyword evidence="4" id="KW-1185">Reference proteome</keyword>
<dbReference type="Pfam" id="PF20463">
    <property type="entry name" value="PDH_C"/>
    <property type="match status" value="1"/>
</dbReference>
<dbReference type="SUPFAM" id="SSF51735">
    <property type="entry name" value="NAD(P)-binding Rossmann-fold domains"/>
    <property type="match status" value="1"/>
</dbReference>
<sequence length="278" mass="31178">MINIAVIGLGLMGGSLVKALNGYNVWALDTNKEAVDNALKDKYIQKGSYDYSNIEEMFSWAHIIMICTLPSIALDIINKYSSFITDDKILSDFCGVKTDIFNAAKTKKYVSLHTMAGKEKGGYNNSSESLFKNSNAIIIANDNANKEDIKKIEDLALNIGCKNIIVSTEKEHDKMIAFTSQLMHIIACSIVNHKDFLASLGFEGNSLGDHTRVGTIDANMWSELFARNSEYLSLSLGEYIKRLEDFQNALQSKDREKLRELMLSSNSIKEKWNNFKSK</sequence>
<dbReference type="KEGG" id="bpip:BPP43_05245"/>
<dbReference type="InterPro" id="IPR046825">
    <property type="entry name" value="PDH_C"/>
</dbReference>
<dbReference type="Gene3D" id="1.10.3660.10">
    <property type="entry name" value="6-phosphogluconate dehydrogenase C-terminal like domain"/>
    <property type="match status" value="1"/>
</dbReference>
<dbReference type="GO" id="GO:0070403">
    <property type="term" value="F:NAD+ binding"/>
    <property type="evidence" value="ECO:0007669"/>
    <property type="project" value="InterPro"/>
</dbReference>
<dbReference type="GO" id="GO:0004665">
    <property type="term" value="F:prephenate dehydrogenase (NADP+) activity"/>
    <property type="evidence" value="ECO:0007669"/>
    <property type="project" value="InterPro"/>
</dbReference>
<dbReference type="InterPro" id="IPR008927">
    <property type="entry name" value="6-PGluconate_DH-like_C_sf"/>
</dbReference>
<dbReference type="GO" id="GO:0006571">
    <property type="term" value="P:tyrosine biosynthetic process"/>
    <property type="evidence" value="ECO:0007669"/>
    <property type="project" value="InterPro"/>
</dbReference>
<protein>
    <submittedName>
        <fullName evidence="3">Prephenate dehydrogenase</fullName>
    </submittedName>
</protein>
<proteinExistence type="predicted"/>
<dbReference type="PANTHER" id="PTHR21363">
    <property type="entry name" value="PREPHENATE DEHYDROGENASE"/>
    <property type="match status" value="1"/>
</dbReference>
<dbReference type="Proteomes" id="UP000010793">
    <property type="component" value="Chromosome"/>
</dbReference>
<dbReference type="AlphaFoldDB" id="A0A3B6VS26"/>
<dbReference type="InterPro" id="IPR036291">
    <property type="entry name" value="NAD(P)-bd_dom_sf"/>
</dbReference>
<keyword evidence="1" id="KW-0560">Oxidoreductase</keyword>
<evidence type="ECO:0000259" key="2">
    <source>
        <dbReference type="PROSITE" id="PS51176"/>
    </source>
</evidence>
<dbReference type="Pfam" id="PF02153">
    <property type="entry name" value="PDH_N"/>
    <property type="match status" value="1"/>
</dbReference>
<dbReference type="GO" id="GO:0008977">
    <property type="term" value="F:prephenate dehydrogenase (NAD+) activity"/>
    <property type="evidence" value="ECO:0007669"/>
    <property type="project" value="InterPro"/>
</dbReference>
<dbReference type="Gene3D" id="3.40.50.720">
    <property type="entry name" value="NAD(P)-binding Rossmann-like Domain"/>
    <property type="match status" value="1"/>
</dbReference>
<evidence type="ECO:0000313" key="4">
    <source>
        <dbReference type="Proteomes" id="UP000010793"/>
    </source>
</evidence>
<dbReference type="SUPFAM" id="SSF48179">
    <property type="entry name" value="6-phosphogluconate dehydrogenase C-terminal domain-like"/>
    <property type="match status" value="1"/>
</dbReference>
<dbReference type="InterPro" id="IPR050812">
    <property type="entry name" value="Preph/Arog_dehydrog"/>
</dbReference>
<feature type="domain" description="Prephenate/arogenate dehydrogenase" evidence="2">
    <location>
        <begin position="2"/>
        <end position="278"/>
    </location>
</feature>
<evidence type="ECO:0000256" key="1">
    <source>
        <dbReference type="ARBA" id="ARBA00023002"/>
    </source>
</evidence>
<organism evidence="3 4">
    <name type="scientific">Brachyspira pilosicoli P43/6/78</name>
    <dbReference type="NCBI Taxonomy" id="1042417"/>
    <lineage>
        <taxon>Bacteria</taxon>
        <taxon>Pseudomonadati</taxon>
        <taxon>Spirochaetota</taxon>
        <taxon>Spirochaetia</taxon>
        <taxon>Brachyspirales</taxon>
        <taxon>Brachyspiraceae</taxon>
        <taxon>Brachyspira</taxon>
    </lineage>
</organism>
<reference evidence="3 4" key="1">
    <citation type="journal article" date="2013" name="Genome Announc.">
        <title>Complete Genome Sequence of the Porcine Strain Brachyspira pilosicoli P43/6/78(T.).</title>
        <authorList>
            <person name="Lin C."/>
            <person name="den Bakker H.C."/>
            <person name="Suzuki H."/>
            <person name="Lefebure T."/>
            <person name="Ponnala L."/>
            <person name="Sun Q."/>
            <person name="Stanhope M.J."/>
            <person name="Wiedmann M."/>
            <person name="Duhamel G.E."/>
        </authorList>
    </citation>
    <scope>NUCLEOTIDE SEQUENCE [LARGE SCALE GENOMIC DNA]</scope>
    <source>
        <strain evidence="3 4">P43/6/78</strain>
    </source>
</reference>